<name>A0ACD1IDH5_9EURO</name>
<organism evidence="1 2">
    <name type="scientific">Aspergillus costaricaensis CBS 115574</name>
    <dbReference type="NCBI Taxonomy" id="1448317"/>
    <lineage>
        <taxon>Eukaryota</taxon>
        <taxon>Fungi</taxon>
        <taxon>Dikarya</taxon>
        <taxon>Ascomycota</taxon>
        <taxon>Pezizomycotina</taxon>
        <taxon>Eurotiomycetes</taxon>
        <taxon>Eurotiomycetidae</taxon>
        <taxon>Eurotiales</taxon>
        <taxon>Aspergillaceae</taxon>
        <taxon>Aspergillus</taxon>
        <taxon>Aspergillus subgen. Circumdati</taxon>
    </lineage>
</organism>
<proteinExistence type="predicted"/>
<gene>
    <name evidence="1" type="ORF">BO79DRAFT_255961</name>
</gene>
<sequence length="122" mass="13862">MESAFCTRWIHPPLSISRRTRFQLNRYVSSSLQYNDDDNKTSSCTATETCLVIIVSQYAGSSTPSEEIRMIQTLQSREHHCQTEQNQSYHPFRFGLDSLAFNHLIVVLPQAPGFGALQKTHG</sequence>
<dbReference type="EMBL" id="KZ824553">
    <property type="protein sequence ID" value="RAK87795.1"/>
    <property type="molecule type" value="Genomic_DNA"/>
</dbReference>
<evidence type="ECO:0000313" key="2">
    <source>
        <dbReference type="Proteomes" id="UP000249748"/>
    </source>
</evidence>
<reference evidence="1" key="1">
    <citation type="submission" date="2018-02" db="EMBL/GenBank/DDBJ databases">
        <title>The genomes of Aspergillus section Nigri reveals drivers in fungal speciation.</title>
        <authorList>
            <consortium name="DOE Joint Genome Institute"/>
            <person name="Vesth T.C."/>
            <person name="Nybo J."/>
            <person name="Theobald S."/>
            <person name="Brandl J."/>
            <person name="Frisvad J.C."/>
            <person name="Nielsen K.F."/>
            <person name="Lyhne E.K."/>
            <person name="Kogle M.E."/>
            <person name="Kuo A."/>
            <person name="Riley R."/>
            <person name="Clum A."/>
            <person name="Nolan M."/>
            <person name="Lipzen A."/>
            <person name="Salamov A."/>
            <person name="Henrissat B."/>
            <person name="Wiebenga A."/>
            <person name="De vries R.P."/>
            <person name="Grigoriev I.V."/>
            <person name="Mortensen U.H."/>
            <person name="Andersen M.R."/>
            <person name="Baker S.E."/>
        </authorList>
    </citation>
    <scope>NUCLEOTIDE SEQUENCE</scope>
    <source>
        <strain evidence="1">CBS 115574</strain>
    </source>
</reference>
<evidence type="ECO:0000313" key="1">
    <source>
        <dbReference type="EMBL" id="RAK87795.1"/>
    </source>
</evidence>
<dbReference type="Proteomes" id="UP000249748">
    <property type="component" value="Unassembled WGS sequence"/>
</dbReference>
<keyword evidence="2" id="KW-1185">Reference proteome</keyword>
<accession>A0ACD1IDH5</accession>
<protein>
    <submittedName>
        <fullName evidence="1">Uncharacterized protein</fullName>
    </submittedName>
</protein>